<keyword evidence="2 3" id="KW-0378">Hydrolase</keyword>
<accession>A0A9D1KAX3</accession>
<dbReference type="PRINTS" id="PR00502">
    <property type="entry name" value="NUDIXFAMILY"/>
</dbReference>
<dbReference type="InterPro" id="IPR020084">
    <property type="entry name" value="NUDIX_hydrolase_CS"/>
</dbReference>
<dbReference type="GO" id="GO:0016787">
    <property type="term" value="F:hydrolase activity"/>
    <property type="evidence" value="ECO:0007669"/>
    <property type="project" value="UniProtKB-KW"/>
</dbReference>
<reference evidence="5" key="2">
    <citation type="journal article" date="2021" name="PeerJ">
        <title>Extensive microbial diversity within the chicken gut microbiome revealed by metagenomics and culture.</title>
        <authorList>
            <person name="Gilroy R."/>
            <person name="Ravi A."/>
            <person name="Getino M."/>
            <person name="Pursley I."/>
            <person name="Horton D.L."/>
            <person name="Alikhan N.F."/>
            <person name="Baker D."/>
            <person name="Gharbi K."/>
            <person name="Hall N."/>
            <person name="Watson M."/>
            <person name="Adriaenssens E.M."/>
            <person name="Foster-Nyarko E."/>
            <person name="Jarju S."/>
            <person name="Secka A."/>
            <person name="Antonio M."/>
            <person name="Oren A."/>
            <person name="Chaudhuri R.R."/>
            <person name="La Ragione R."/>
            <person name="Hildebrand F."/>
            <person name="Pallen M.J."/>
        </authorList>
    </citation>
    <scope>NUCLEOTIDE SEQUENCE</scope>
    <source>
        <strain evidence="5">CHK195-26880</strain>
    </source>
</reference>
<dbReference type="EMBL" id="DVKQ01000059">
    <property type="protein sequence ID" value="HIT37723.1"/>
    <property type="molecule type" value="Genomic_DNA"/>
</dbReference>
<organism evidence="5 6">
    <name type="scientific">Candidatus Onthousia faecipullorum</name>
    <dbReference type="NCBI Taxonomy" id="2840887"/>
    <lineage>
        <taxon>Bacteria</taxon>
        <taxon>Bacillati</taxon>
        <taxon>Bacillota</taxon>
        <taxon>Bacilli</taxon>
        <taxon>Candidatus Onthousia</taxon>
    </lineage>
</organism>
<dbReference type="InterPro" id="IPR000086">
    <property type="entry name" value="NUDIX_hydrolase_dom"/>
</dbReference>
<protein>
    <submittedName>
        <fullName evidence="5">NUDIX hydrolase</fullName>
    </submittedName>
</protein>
<feature type="domain" description="Nudix hydrolase" evidence="4">
    <location>
        <begin position="1"/>
        <end position="131"/>
    </location>
</feature>
<comment type="similarity">
    <text evidence="1 3">Belongs to the Nudix hydrolase family.</text>
</comment>
<dbReference type="PANTHER" id="PTHR43736:SF1">
    <property type="entry name" value="DIHYDRONEOPTERIN TRIPHOSPHATE DIPHOSPHATASE"/>
    <property type="match status" value="1"/>
</dbReference>
<dbReference type="AlphaFoldDB" id="A0A9D1KAX3"/>
<evidence type="ECO:0000259" key="4">
    <source>
        <dbReference type="PROSITE" id="PS51462"/>
    </source>
</evidence>
<dbReference type="InterPro" id="IPR015797">
    <property type="entry name" value="NUDIX_hydrolase-like_dom_sf"/>
</dbReference>
<sequence>MKRNIVLTGILKDNDLFLVVKRNDNDILFPGAWEFPGGHLEDGETIKQGLARELKEEIGFSDDFNPIITHYTDEIKQKNGELVHNIEIDFIVDVNSDDLIIKLSEEHSDYKWVEKDSLLLDSYIREKISKI</sequence>
<gene>
    <name evidence="5" type="ORF">IAB59_04545</name>
</gene>
<evidence type="ECO:0000313" key="6">
    <source>
        <dbReference type="Proteomes" id="UP000886833"/>
    </source>
</evidence>
<dbReference type="Gene3D" id="3.90.79.10">
    <property type="entry name" value="Nucleoside Triphosphate Pyrophosphohydrolase"/>
    <property type="match status" value="1"/>
</dbReference>
<dbReference type="SUPFAM" id="SSF55811">
    <property type="entry name" value="Nudix"/>
    <property type="match status" value="1"/>
</dbReference>
<dbReference type="Pfam" id="PF00293">
    <property type="entry name" value="NUDIX"/>
    <property type="match status" value="1"/>
</dbReference>
<dbReference type="PANTHER" id="PTHR43736">
    <property type="entry name" value="ADP-RIBOSE PYROPHOSPHATASE"/>
    <property type="match status" value="1"/>
</dbReference>
<dbReference type="PROSITE" id="PS51462">
    <property type="entry name" value="NUDIX"/>
    <property type="match status" value="1"/>
</dbReference>
<proteinExistence type="inferred from homology"/>
<name>A0A9D1KAX3_9FIRM</name>
<evidence type="ECO:0000313" key="5">
    <source>
        <dbReference type="EMBL" id="HIT37723.1"/>
    </source>
</evidence>
<dbReference type="InterPro" id="IPR020476">
    <property type="entry name" value="Nudix_hydrolase"/>
</dbReference>
<evidence type="ECO:0000256" key="1">
    <source>
        <dbReference type="ARBA" id="ARBA00005582"/>
    </source>
</evidence>
<evidence type="ECO:0000256" key="2">
    <source>
        <dbReference type="ARBA" id="ARBA00022801"/>
    </source>
</evidence>
<reference evidence="5" key="1">
    <citation type="submission" date="2020-10" db="EMBL/GenBank/DDBJ databases">
        <authorList>
            <person name="Gilroy R."/>
        </authorList>
    </citation>
    <scope>NUCLEOTIDE SEQUENCE</scope>
    <source>
        <strain evidence="5">CHK195-26880</strain>
    </source>
</reference>
<evidence type="ECO:0000256" key="3">
    <source>
        <dbReference type="RuleBase" id="RU003476"/>
    </source>
</evidence>
<dbReference type="CDD" id="cd02883">
    <property type="entry name" value="NUDIX_Hydrolase"/>
    <property type="match status" value="1"/>
</dbReference>
<comment type="caution">
    <text evidence="5">The sequence shown here is derived from an EMBL/GenBank/DDBJ whole genome shotgun (WGS) entry which is preliminary data.</text>
</comment>
<dbReference type="Proteomes" id="UP000886833">
    <property type="component" value="Unassembled WGS sequence"/>
</dbReference>
<dbReference type="PROSITE" id="PS00893">
    <property type="entry name" value="NUDIX_BOX"/>
    <property type="match status" value="1"/>
</dbReference>